<gene>
    <name evidence="8" type="ORF">SOCE836_086960</name>
</gene>
<organism evidence="8 9">
    <name type="scientific">Sorangium cellulosum</name>
    <name type="common">Polyangium cellulosum</name>
    <dbReference type="NCBI Taxonomy" id="56"/>
    <lineage>
        <taxon>Bacteria</taxon>
        <taxon>Pseudomonadati</taxon>
        <taxon>Myxococcota</taxon>
        <taxon>Polyangia</taxon>
        <taxon>Polyangiales</taxon>
        <taxon>Polyangiaceae</taxon>
        <taxon>Sorangium</taxon>
    </lineage>
</organism>
<dbReference type="SMART" id="SM00220">
    <property type="entry name" value="S_TKc"/>
    <property type="match status" value="1"/>
</dbReference>
<dbReference type="AlphaFoldDB" id="A0A4P2R1G0"/>
<dbReference type="Gene3D" id="3.30.200.20">
    <property type="entry name" value="Phosphorylase Kinase, domain 1"/>
    <property type="match status" value="1"/>
</dbReference>
<dbReference type="InterPro" id="IPR011009">
    <property type="entry name" value="Kinase-like_dom_sf"/>
</dbReference>
<name>A0A4P2R1G0_SORCE</name>
<keyword evidence="3" id="KW-0418">Kinase</keyword>
<feature type="binding site" evidence="5">
    <location>
        <position position="48"/>
    </location>
    <ligand>
        <name>ATP</name>
        <dbReference type="ChEBI" id="CHEBI:30616"/>
    </ligand>
</feature>
<dbReference type="PROSITE" id="PS00107">
    <property type="entry name" value="PROTEIN_KINASE_ATP"/>
    <property type="match status" value="1"/>
</dbReference>
<dbReference type="InterPro" id="IPR008271">
    <property type="entry name" value="Ser/Thr_kinase_AS"/>
</dbReference>
<evidence type="ECO:0000259" key="7">
    <source>
        <dbReference type="PROSITE" id="PS50011"/>
    </source>
</evidence>
<keyword evidence="2 5" id="KW-0547">Nucleotide-binding</keyword>
<dbReference type="Pfam" id="PF00069">
    <property type="entry name" value="Pkinase"/>
    <property type="match status" value="1"/>
</dbReference>
<evidence type="ECO:0000256" key="4">
    <source>
        <dbReference type="ARBA" id="ARBA00022840"/>
    </source>
</evidence>
<dbReference type="PROSITE" id="PS50011">
    <property type="entry name" value="PROTEIN_KINASE_DOM"/>
    <property type="match status" value="1"/>
</dbReference>
<dbReference type="PANTHER" id="PTHR43289:SF6">
    <property type="entry name" value="SERINE_THREONINE-PROTEIN KINASE NEKL-3"/>
    <property type="match status" value="1"/>
</dbReference>
<dbReference type="InterPro" id="IPR000719">
    <property type="entry name" value="Prot_kinase_dom"/>
</dbReference>
<dbReference type="PROSITE" id="PS00108">
    <property type="entry name" value="PROTEIN_KINASE_ST"/>
    <property type="match status" value="1"/>
</dbReference>
<dbReference type="PANTHER" id="PTHR43289">
    <property type="entry name" value="MITOGEN-ACTIVATED PROTEIN KINASE KINASE KINASE 20-RELATED"/>
    <property type="match status" value="1"/>
</dbReference>
<dbReference type="GO" id="GO:0005524">
    <property type="term" value="F:ATP binding"/>
    <property type="evidence" value="ECO:0007669"/>
    <property type="project" value="UniProtKB-UniRule"/>
</dbReference>
<dbReference type="Gene3D" id="1.10.510.10">
    <property type="entry name" value="Transferase(Phosphotransferase) domain 1"/>
    <property type="match status" value="1"/>
</dbReference>
<dbReference type="Proteomes" id="UP000295497">
    <property type="component" value="Chromosome"/>
</dbReference>
<evidence type="ECO:0000256" key="3">
    <source>
        <dbReference type="ARBA" id="ARBA00022777"/>
    </source>
</evidence>
<dbReference type="CDD" id="cd14014">
    <property type="entry name" value="STKc_PknB_like"/>
    <property type="match status" value="1"/>
</dbReference>
<dbReference type="RefSeq" id="WP_129579304.1">
    <property type="nucleotide sequence ID" value="NZ_CP012672.1"/>
</dbReference>
<dbReference type="SUPFAM" id="SSF56112">
    <property type="entry name" value="Protein kinase-like (PK-like)"/>
    <property type="match status" value="1"/>
</dbReference>
<evidence type="ECO:0000313" key="8">
    <source>
        <dbReference type="EMBL" id="AUX36488.1"/>
    </source>
</evidence>
<keyword evidence="1" id="KW-0808">Transferase</keyword>
<evidence type="ECO:0000256" key="5">
    <source>
        <dbReference type="PROSITE-ProRule" id="PRU10141"/>
    </source>
</evidence>
<dbReference type="EMBL" id="CP012672">
    <property type="protein sequence ID" value="AUX36488.1"/>
    <property type="molecule type" value="Genomic_DNA"/>
</dbReference>
<evidence type="ECO:0000256" key="6">
    <source>
        <dbReference type="SAM" id="MobiDB-lite"/>
    </source>
</evidence>
<dbReference type="GO" id="GO:0004674">
    <property type="term" value="F:protein serine/threonine kinase activity"/>
    <property type="evidence" value="ECO:0007669"/>
    <property type="project" value="TreeGrafter"/>
</dbReference>
<feature type="region of interest" description="Disordered" evidence="6">
    <location>
        <begin position="296"/>
        <end position="402"/>
    </location>
</feature>
<proteinExistence type="predicted"/>
<protein>
    <recommendedName>
        <fullName evidence="7">Protein kinase domain-containing protein</fullName>
    </recommendedName>
</protein>
<reference evidence="8 9" key="1">
    <citation type="submission" date="2015-09" db="EMBL/GenBank/DDBJ databases">
        <title>Sorangium comparison.</title>
        <authorList>
            <person name="Zaburannyi N."/>
            <person name="Bunk B."/>
            <person name="Overmann J."/>
            <person name="Mueller R."/>
        </authorList>
    </citation>
    <scope>NUCLEOTIDE SEQUENCE [LARGE SCALE GENOMIC DNA]</scope>
    <source>
        <strain evidence="8 9">So ce836</strain>
    </source>
</reference>
<sequence length="910" mass="96569">MALPNKAKIPVGTVLAGKYRITREIGRGGMAAVYEAEHIDIGKRVAIKVLAQELTTSAVVVERFLREARAAASIRSPFICDVYDSGKLDDGRPFLVLELLEGESLYERMTVVRYLDPETTVTVVSQVCRGLTKAHAASIVHRDLKPENIFLTKDEEGRLCAKILDFGLAKFYAPVDGGDAQARLTREGAVFGTPAYMSPEQVRGQGAVDHRADLWALGCITYECLTGRTVWQTEQGVAMTFAQIANAPLPQPSALRPDLPPSFTAWFEKALDRSIDRRFQTAKEFADELSIALGVAQPTPPRGAEPSQAGLLPTGGDPPADVTFDPPGVVRVTPNEARRTVPSGPAERGMDPFAGLDFSSSPGGTPAGRVSQGAGQQITFSGGSGEASVSDPLAQRSPPRRGGAGRALVVFGVLVLAAGAAYAGYRQFLKPTALPPVSSSAAPPPVVSAPSSSASAAAAVPARADAQPEPPGLQWPPLVAQAQESIAAGDLKASLRLLRDAQEKGNHPVPRTLIEHVQVALKDASGKAPCQLTGLARPRTHDLVREGGRAIGASRPSIALGPRGAVITWTDSHEGTEHAYTAALDSAMRPSSPALDVTPEGRAIGRPELTTAGDRLVLTYWDGKGPEAGVYVRWLDASGRIDGPAMMVARFPRGGNSWPSLARASEGFVIAWSDDGDNASSEDLFMRRLSPNLDPVGEIIRLTDVTPTGPSKPRVRLPSIAVTSDVMHLAFRFDRDPMRVIQYMRLPLANADKGLPPAAPGKRADRALGELSLVNSDRARSDSPSLACGAAGCFVVWHGEAPIGGASAAYIDPAKGQPLWRKRFSKTGARPSVAIAPSGQAQLVWFEQGRMLTASINRDGIGAPTKFARVSGDQPAPSISPGAKPGEWYVAWLDYEAGHLEPYAARIQCR</sequence>
<accession>A0A4P2R1G0</accession>
<dbReference type="InterPro" id="IPR017441">
    <property type="entry name" value="Protein_kinase_ATP_BS"/>
</dbReference>
<evidence type="ECO:0000313" key="9">
    <source>
        <dbReference type="Proteomes" id="UP000295497"/>
    </source>
</evidence>
<evidence type="ECO:0000256" key="1">
    <source>
        <dbReference type="ARBA" id="ARBA00022679"/>
    </source>
</evidence>
<keyword evidence="4 5" id="KW-0067">ATP-binding</keyword>
<feature type="domain" description="Protein kinase" evidence="7">
    <location>
        <begin position="19"/>
        <end position="291"/>
    </location>
</feature>
<evidence type="ECO:0000256" key="2">
    <source>
        <dbReference type="ARBA" id="ARBA00022741"/>
    </source>
</evidence>